<dbReference type="GO" id="GO:0009279">
    <property type="term" value="C:cell outer membrane"/>
    <property type="evidence" value="ECO:0007669"/>
    <property type="project" value="UniProtKB-SubCell"/>
</dbReference>
<dbReference type="InterPro" id="IPR006664">
    <property type="entry name" value="OMP_bac"/>
</dbReference>
<evidence type="ECO:0000259" key="7">
    <source>
        <dbReference type="PROSITE" id="PS51123"/>
    </source>
</evidence>
<dbReference type="InterPro" id="IPR036737">
    <property type="entry name" value="OmpA-like_sf"/>
</dbReference>
<dbReference type="PROSITE" id="PS01068">
    <property type="entry name" value="OMPA_1"/>
    <property type="match status" value="1"/>
</dbReference>
<feature type="signal peptide" evidence="6">
    <location>
        <begin position="1"/>
        <end position="26"/>
    </location>
</feature>
<dbReference type="InterPro" id="IPR050330">
    <property type="entry name" value="Bact_OuterMem_StrucFunc"/>
</dbReference>
<dbReference type="PROSITE" id="PS51123">
    <property type="entry name" value="OMPA_2"/>
    <property type="match status" value="1"/>
</dbReference>
<dbReference type="RefSeq" id="WP_166919751.1">
    <property type="nucleotide sequence ID" value="NZ_JAASRN010000002.1"/>
</dbReference>
<sequence length="282" mass="31837">MHYTAHSKYFWLIACLLPWAILSAHAQKPEKKTHITVPAIYKVDTDQDKVPDVRDQCPGTPLGVKVNEFGCPPDTDGDGVFDYEDECVTVPGPAKNKGCPWGDRDGDGITDDIDRCPDVPGTKQYYGCPPPDRDKDGVIDPQDRCPDTPGVIENQGCPEIVTKQERETLEKASKVEFEFGKWTILPKWYPVLNEVAKIMFKYPNAYLLLEGHTDAIGTEEDNQILSENRAAAVREYLINQGVEPFRIESVGYGESQPIDTNDTPEGRQRNRRVKMTIYYRKN</sequence>
<keyword evidence="2 6" id="KW-0732">Signal</keyword>
<accession>A0A846MS16</accession>
<comment type="subcellular location">
    <subcellularLocation>
        <location evidence="1">Cell outer membrane</location>
    </subcellularLocation>
</comment>
<dbReference type="Gene3D" id="3.30.1330.60">
    <property type="entry name" value="OmpA-like domain"/>
    <property type="match status" value="1"/>
</dbReference>
<keyword evidence="3 5" id="KW-0472">Membrane</keyword>
<gene>
    <name evidence="8" type="ORF">FHS56_001762</name>
</gene>
<dbReference type="Pfam" id="PF02412">
    <property type="entry name" value="TSP_3"/>
    <property type="match status" value="2"/>
</dbReference>
<dbReference type="InterPro" id="IPR006665">
    <property type="entry name" value="OmpA-like"/>
</dbReference>
<dbReference type="Gene3D" id="4.10.1080.10">
    <property type="entry name" value="TSP type-3 repeat"/>
    <property type="match status" value="1"/>
</dbReference>
<dbReference type="GO" id="GO:0005509">
    <property type="term" value="F:calcium ion binding"/>
    <property type="evidence" value="ECO:0007669"/>
    <property type="project" value="InterPro"/>
</dbReference>
<dbReference type="Proteomes" id="UP000537126">
    <property type="component" value="Unassembled WGS sequence"/>
</dbReference>
<dbReference type="PANTHER" id="PTHR30329">
    <property type="entry name" value="STATOR ELEMENT OF FLAGELLAR MOTOR COMPLEX"/>
    <property type="match status" value="1"/>
</dbReference>
<proteinExistence type="predicted"/>
<dbReference type="PANTHER" id="PTHR30329:SF21">
    <property type="entry name" value="LIPOPROTEIN YIAD-RELATED"/>
    <property type="match status" value="1"/>
</dbReference>
<dbReference type="PRINTS" id="PR01021">
    <property type="entry name" value="OMPADOMAIN"/>
</dbReference>
<dbReference type="CDD" id="cd07185">
    <property type="entry name" value="OmpA_C-like"/>
    <property type="match status" value="1"/>
</dbReference>
<name>A0A846MS16_9BACT</name>
<feature type="domain" description="OmpA-like" evidence="7">
    <location>
        <begin position="164"/>
        <end position="281"/>
    </location>
</feature>
<evidence type="ECO:0000256" key="4">
    <source>
        <dbReference type="ARBA" id="ARBA00023237"/>
    </source>
</evidence>
<dbReference type="SUPFAM" id="SSF103088">
    <property type="entry name" value="OmpA-like"/>
    <property type="match status" value="1"/>
</dbReference>
<evidence type="ECO:0000256" key="1">
    <source>
        <dbReference type="ARBA" id="ARBA00004442"/>
    </source>
</evidence>
<dbReference type="SUPFAM" id="SSF103647">
    <property type="entry name" value="TSP type-3 repeat"/>
    <property type="match status" value="1"/>
</dbReference>
<comment type="caution">
    <text evidence="8">The sequence shown here is derived from an EMBL/GenBank/DDBJ whole genome shotgun (WGS) entry which is preliminary data.</text>
</comment>
<protein>
    <submittedName>
        <fullName evidence="8">Outer membrane protein OmpA-like peptidoglycan-associated protein</fullName>
    </submittedName>
</protein>
<dbReference type="PRINTS" id="PR01023">
    <property type="entry name" value="NAFLGMOTY"/>
</dbReference>
<dbReference type="EMBL" id="JAASRN010000002">
    <property type="protein sequence ID" value="NIK74249.1"/>
    <property type="molecule type" value="Genomic_DNA"/>
</dbReference>
<dbReference type="InterPro" id="IPR006690">
    <property type="entry name" value="OMPA-like_CS"/>
</dbReference>
<dbReference type="InterPro" id="IPR003367">
    <property type="entry name" value="Thrombospondin_3-like_rpt"/>
</dbReference>
<keyword evidence="4" id="KW-0998">Cell outer membrane</keyword>
<dbReference type="InterPro" id="IPR028974">
    <property type="entry name" value="TSP_type-3_rpt"/>
</dbReference>
<evidence type="ECO:0000313" key="8">
    <source>
        <dbReference type="EMBL" id="NIK74249.1"/>
    </source>
</evidence>
<evidence type="ECO:0000256" key="2">
    <source>
        <dbReference type="ARBA" id="ARBA00022729"/>
    </source>
</evidence>
<feature type="chain" id="PRO_5032841788" evidence="6">
    <location>
        <begin position="27"/>
        <end position="282"/>
    </location>
</feature>
<evidence type="ECO:0000256" key="3">
    <source>
        <dbReference type="ARBA" id="ARBA00023136"/>
    </source>
</evidence>
<keyword evidence="9" id="KW-1185">Reference proteome</keyword>
<reference evidence="8 9" key="1">
    <citation type="submission" date="2020-03" db="EMBL/GenBank/DDBJ databases">
        <title>Genomic Encyclopedia of Type Strains, Phase IV (KMG-IV): sequencing the most valuable type-strain genomes for metagenomic binning, comparative biology and taxonomic classification.</title>
        <authorList>
            <person name="Goeker M."/>
        </authorList>
    </citation>
    <scope>NUCLEOTIDE SEQUENCE [LARGE SCALE GENOMIC DNA]</scope>
    <source>
        <strain evidence="8 9">DSM 5718</strain>
    </source>
</reference>
<dbReference type="AlphaFoldDB" id="A0A846MS16"/>
<evidence type="ECO:0000256" key="6">
    <source>
        <dbReference type="SAM" id="SignalP"/>
    </source>
</evidence>
<dbReference type="Pfam" id="PF00691">
    <property type="entry name" value="OmpA"/>
    <property type="match status" value="1"/>
</dbReference>
<evidence type="ECO:0000256" key="5">
    <source>
        <dbReference type="PROSITE-ProRule" id="PRU00473"/>
    </source>
</evidence>
<organism evidence="8 9">
    <name type="scientific">Thermonema lapsum</name>
    <dbReference type="NCBI Taxonomy" id="28195"/>
    <lineage>
        <taxon>Bacteria</taxon>
        <taxon>Pseudomonadati</taxon>
        <taxon>Bacteroidota</taxon>
        <taxon>Cytophagia</taxon>
        <taxon>Cytophagales</taxon>
        <taxon>Thermonemataceae</taxon>
        <taxon>Thermonema</taxon>
    </lineage>
</organism>
<evidence type="ECO:0000313" key="9">
    <source>
        <dbReference type="Proteomes" id="UP000537126"/>
    </source>
</evidence>
<dbReference type="GO" id="GO:0007155">
    <property type="term" value="P:cell adhesion"/>
    <property type="evidence" value="ECO:0007669"/>
    <property type="project" value="InterPro"/>
</dbReference>